<comment type="caution">
    <text evidence="6">The sequence shown here is derived from an EMBL/GenBank/DDBJ whole genome shotgun (WGS) entry which is preliminary data.</text>
</comment>
<accession>A0ABQ6K7M6</accession>
<feature type="region of interest" description="Disordered" evidence="4">
    <location>
        <begin position="1044"/>
        <end position="1088"/>
    </location>
</feature>
<dbReference type="PANTHER" id="PTHR22683:SF1">
    <property type="entry name" value="TYPE VII SECRETION SYSTEM PROTEIN ESSC"/>
    <property type="match status" value="1"/>
</dbReference>
<evidence type="ECO:0000256" key="1">
    <source>
        <dbReference type="ARBA" id="ARBA00022741"/>
    </source>
</evidence>
<sequence>MLVEADGSVRLDEVLPELAGVAAADLQRGPLAAVVDGRFVPVTDELDAAGLRDGSVVVIGPRGELTTADDGSTDSLVELRIVSGPDAGAVAPAWRGSITIGSAPDAGLRIDDGIRVRPIELVVDIETADAVTVRAAAETTTALLDGAPINPEAVPWPLGGQIELAGRLIELAAPDLGDAALQPSADGAGLDYNRPPRILPPESATALRLPAPPPEMPARPLPILAALTPLAMAAGSAIVFHSYFFLLIAGLSPLIMVVNHVTSKRRGRTSKRAQLAAYREHKETIEAEAQEALVQERTELLRSSPDAAALAEIATRPLPRLWERRGADPDHLRLRLGTATQPSRVTLDDPEQLEHRRRVTWDARDAPAVVQLAERGVIGIAGWGDRPRRLAQWAVAQIGVLQSPRDVRVYLLTDSAGRDAWGWIGWLPHTRPGFGQDTMATIGVTAASTARRIAELGALIAARRAALGRGDRWTGDEVVVVIDGARRLRSMPGFVQILKEGPAVGIYSICVDSEERLLPEECTAVAIVEPEGVVIRQQRVDVLSGIRPDLVDDGWFDRVARAVAPIRDASPQGDDGTIPASSRLLDVLRLEPPTADDIEAGWLLSPRSTTAVIGESIDGPFSIDLRADGPHALIAGTTGSGKSELLQTLVATLAVANRPDEMNFVLVDYKGGAAFKDCVDLPHTVGMVTDLDAHLVERALESLGAELRTREQLLAVAGAKDLEDYLDLRGRTPTLTPIARLVIVIDEFASLARELPDFVRGLVNIAQRGRSLGIHLVLATQRPSGVVSPEIRANTNLRIALRVTDTAESSDVIDAPDAARIGQGTPAAPTCGSGRRRSCPSRPRASAVVGRGASRRARPRRSCAPSRSPSSPIPSRSRRRRIAGPGMPTTPICARWSARSGPPRAPPASRRRAARGCRRCRSCSRSSSCGPGIRRRSRSSPTASRTCPTSSCSRRPRSTSTRSATSSSSAPRGPGAARPCAPSARCSPRSCARATCTSTASTAATARCCRSPTSRTPARSRSGTRPSGCSACSRGCLRSCPGARPCSPRAGTRRCPSSAAPCRRPSGCRTSFCSSTSGRASSRVSATSMQARSSIRCSCSCARGRAPASTWS</sequence>
<proteinExistence type="predicted"/>
<protein>
    <recommendedName>
        <fullName evidence="5">FtsK domain-containing protein</fullName>
    </recommendedName>
</protein>
<organism evidence="6 7">
    <name type="scientific">Pseudolysinimonas kribbensis</name>
    <dbReference type="NCBI Taxonomy" id="433641"/>
    <lineage>
        <taxon>Bacteria</taxon>
        <taxon>Bacillati</taxon>
        <taxon>Actinomycetota</taxon>
        <taxon>Actinomycetes</taxon>
        <taxon>Micrococcales</taxon>
        <taxon>Microbacteriaceae</taxon>
        <taxon>Pseudolysinimonas</taxon>
    </lineage>
</organism>
<dbReference type="EMBL" id="BSVB01000001">
    <property type="protein sequence ID" value="GMA95746.1"/>
    <property type="molecule type" value="Genomic_DNA"/>
</dbReference>
<keyword evidence="7" id="KW-1185">Reference proteome</keyword>
<dbReference type="PROSITE" id="PS50901">
    <property type="entry name" value="FTSK"/>
    <property type="match status" value="1"/>
</dbReference>
<evidence type="ECO:0000256" key="3">
    <source>
        <dbReference type="PROSITE-ProRule" id="PRU00289"/>
    </source>
</evidence>
<feature type="compositionally biased region" description="Low complexity" evidence="4">
    <location>
        <begin position="862"/>
        <end position="875"/>
    </location>
</feature>
<feature type="domain" description="FtsK" evidence="5">
    <location>
        <begin position="618"/>
        <end position="810"/>
    </location>
</feature>
<evidence type="ECO:0000256" key="2">
    <source>
        <dbReference type="ARBA" id="ARBA00022840"/>
    </source>
</evidence>
<evidence type="ECO:0000313" key="7">
    <source>
        <dbReference type="Proteomes" id="UP001157034"/>
    </source>
</evidence>
<dbReference type="InterPro" id="IPR050206">
    <property type="entry name" value="FtsK/SpoIIIE/SftA"/>
</dbReference>
<dbReference type="CDD" id="cd01127">
    <property type="entry name" value="TrwB_TraG_TraD_VirD4"/>
    <property type="match status" value="1"/>
</dbReference>
<feature type="binding site" evidence="3">
    <location>
        <begin position="636"/>
        <end position="643"/>
    </location>
    <ligand>
        <name>ATP</name>
        <dbReference type="ChEBI" id="CHEBI:30616"/>
    </ligand>
</feature>
<evidence type="ECO:0000313" key="6">
    <source>
        <dbReference type="EMBL" id="GMA95746.1"/>
    </source>
</evidence>
<dbReference type="InterPro" id="IPR027417">
    <property type="entry name" value="P-loop_NTPase"/>
</dbReference>
<feature type="compositionally biased region" description="Low complexity" evidence="4">
    <location>
        <begin position="840"/>
        <end position="852"/>
    </location>
</feature>
<feature type="compositionally biased region" description="Low complexity" evidence="4">
    <location>
        <begin position="923"/>
        <end position="932"/>
    </location>
</feature>
<evidence type="ECO:0000259" key="5">
    <source>
        <dbReference type="PROSITE" id="PS50901"/>
    </source>
</evidence>
<feature type="compositionally biased region" description="Low complexity" evidence="4">
    <location>
        <begin position="1010"/>
        <end position="1028"/>
    </location>
</feature>
<feature type="region of interest" description="Disordered" evidence="4">
    <location>
        <begin position="819"/>
        <end position="988"/>
    </location>
</feature>
<feature type="compositionally biased region" description="Basic residues" evidence="4">
    <location>
        <begin position="909"/>
        <end position="922"/>
    </location>
</feature>
<dbReference type="PANTHER" id="PTHR22683">
    <property type="entry name" value="SPORULATION PROTEIN RELATED"/>
    <property type="match status" value="1"/>
</dbReference>
<name>A0ABQ6K7M6_9MICO</name>
<keyword evidence="2 3" id="KW-0067">ATP-binding</keyword>
<dbReference type="SUPFAM" id="SSF52540">
    <property type="entry name" value="P-loop containing nucleoside triphosphate hydrolases"/>
    <property type="match status" value="1"/>
</dbReference>
<dbReference type="InterPro" id="IPR002543">
    <property type="entry name" value="FtsK_dom"/>
</dbReference>
<keyword evidence="1 3" id="KW-0547">Nucleotide-binding</keyword>
<feature type="compositionally biased region" description="Low complexity" evidence="4">
    <location>
        <begin position="1074"/>
        <end position="1088"/>
    </location>
</feature>
<evidence type="ECO:0000256" key="4">
    <source>
        <dbReference type="SAM" id="MobiDB-lite"/>
    </source>
</evidence>
<dbReference type="SMART" id="SM00382">
    <property type="entry name" value="AAA"/>
    <property type="match status" value="1"/>
</dbReference>
<reference evidence="7" key="1">
    <citation type="journal article" date="2019" name="Int. J. Syst. Evol. Microbiol.">
        <title>The Global Catalogue of Microorganisms (GCM) 10K type strain sequencing project: providing services to taxonomists for standard genome sequencing and annotation.</title>
        <authorList>
            <consortium name="The Broad Institute Genomics Platform"/>
            <consortium name="The Broad Institute Genome Sequencing Center for Infectious Disease"/>
            <person name="Wu L."/>
            <person name="Ma J."/>
        </authorList>
    </citation>
    <scope>NUCLEOTIDE SEQUENCE [LARGE SCALE GENOMIC DNA]</scope>
    <source>
        <strain evidence="7">NBRC 108894</strain>
    </source>
</reference>
<feature type="compositionally biased region" description="Low complexity" evidence="4">
    <location>
        <begin position="939"/>
        <end position="988"/>
    </location>
</feature>
<dbReference type="Proteomes" id="UP001157034">
    <property type="component" value="Unassembled WGS sequence"/>
</dbReference>
<dbReference type="Gene3D" id="3.40.50.300">
    <property type="entry name" value="P-loop containing nucleotide triphosphate hydrolases"/>
    <property type="match status" value="2"/>
</dbReference>
<dbReference type="Pfam" id="PF01580">
    <property type="entry name" value="FtsK_SpoIIIE"/>
    <property type="match status" value="1"/>
</dbReference>
<feature type="region of interest" description="Disordered" evidence="4">
    <location>
        <begin position="1010"/>
        <end position="1032"/>
    </location>
</feature>
<dbReference type="InterPro" id="IPR003593">
    <property type="entry name" value="AAA+_ATPase"/>
</dbReference>
<gene>
    <name evidence="6" type="ORF">GCM10025881_25700</name>
</gene>